<organism evidence="7 8">
    <name type="scientific">Alkanindiges hydrocarboniclasticus</name>
    <dbReference type="NCBI Taxonomy" id="1907941"/>
    <lineage>
        <taxon>Bacteria</taxon>
        <taxon>Pseudomonadati</taxon>
        <taxon>Pseudomonadota</taxon>
        <taxon>Gammaproteobacteria</taxon>
        <taxon>Moraxellales</taxon>
        <taxon>Moraxellaceae</taxon>
        <taxon>Alkanindiges</taxon>
    </lineage>
</organism>
<evidence type="ECO:0000256" key="1">
    <source>
        <dbReference type="ARBA" id="ARBA00022723"/>
    </source>
</evidence>
<dbReference type="InterPro" id="IPR045087">
    <property type="entry name" value="Cu-oxidase_fam"/>
</dbReference>
<feature type="domain" description="Plastocyanin-like" evidence="4">
    <location>
        <begin position="262"/>
        <end position="351"/>
    </location>
</feature>
<dbReference type="CDD" id="cd13896">
    <property type="entry name" value="CuRO_3_CopA"/>
    <property type="match status" value="1"/>
</dbReference>
<dbReference type="InterPro" id="IPR006376">
    <property type="entry name" value="Cu-R_CopA"/>
</dbReference>
<dbReference type="Proteomes" id="UP000192132">
    <property type="component" value="Unassembled WGS sequence"/>
</dbReference>
<dbReference type="InterPro" id="IPR034282">
    <property type="entry name" value="CuRO_2_CopA"/>
</dbReference>
<dbReference type="PANTHER" id="PTHR11709:SF394">
    <property type="entry name" value="FI03373P-RELATED"/>
    <property type="match status" value="1"/>
</dbReference>
<dbReference type="PANTHER" id="PTHR11709">
    <property type="entry name" value="MULTI-COPPER OXIDASE"/>
    <property type="match status" value="1"/>
</dbReference>
<evidence type="ECO:0000313" key="8">
    <source>
        <dbReference type="Proteomes" id="UP000192132"/>
    </source>
</evidence>
<name>A0A1S8CV42_9GAMM</name>
<protein>
    <submittedName>
        <fullName evidence="7">Copper resistance protein CopA</fullName>
    </submittedName>
</protein>
<feature type="domain" description="Plastocyanin-like" evidence="5">
    <location>
        <begin position="471"/>
        <end position="595"/>
    </location>
</feature>
<dbReference type="SUPFAM" id="SSF49503">
    <property type="entry name" value="Cupredoxins"/>
    <property type="match status" value="3"/>
</dbReference>
<dbReference type="EMBL" id="MLCN01000022">
    <property type="protein sequence ID" value="ONG39811.1"/>
    <property type="molecule type" value="Genomic_DNA"/>
</dbReference>
<dbReference type="OrthoDB" id="9757546at2"/>
<evidence type="ECO:0000259" key="4">
    <source>
        <dbReference type="Pfam" id="PF00394"/>
    </source>
</evidence>
<dbReference type="InterPro" id="IPR011706">
    <property type="entry name" value="Cu-oxidase_C"/>
</dbReference>
<dbReference type="NCBIfam" id="TIGR01480">
    <property type="entry name" value="copper_res_A"/>
    <property type="match status" value="1"/>
</dbReference>
<dbReference type="RefSeq" id="WP_076878176.1">
    <property type="nucleotide sequence ID" value="NZ_MLCN01000022.1"/>
</dbReference>
<dbReference type="STRING" id="1907941.BKE30_08505"/>
<dbReference type="PROSITE" id="PS00080">
    <property type="entry name" value="MULTICOPPER_OXIDASE2"/>
    <property type="match status" value="1"/>
</dbReference>
<keyword evidence="3" id="KW-0186">Copper</keyword>
<dbReference type="InterPro" id="IPR034279">
    <property type="entry name" value="CuRO_3_CopA"/>
</dbReference>
<evidence type="ECO:0000313" key="7">
    <source>
        <dbReference type="EMBL" id="ONG39811.1"/>
    </source>
</evidence>
<dbReference type="Pfam" id="PF00394">
    <property type="entry name" value="Cu-oxidase"/>
    <property type="match status" value="1"/>
</dbReference>
<dbReference type="GO" id="GO:0016491">
    <property type="term" value="F:oxidoreductase activity"/>
    <property type="evidence" value="ECO:0007669"/>
    <property type="project" value="UniProtKB-KW"/>
</dbReference>
<dbReference type="InterPro" id="IPR011707">
    <property type="entry name" value="Cu-oxidase-like_N"/>
</dbReference>
<evidence type="ECO:0000256" key="3">
    <source>
        <dbReference type="ARBA" id="ARBA00023008"/>
    </source>
</evidence>
<keyword evidence="2" id="KW-0560">Oxidoreductase</keyword>
<evidence type="ECO:0000259" key="5">
    <source>
        <dbReference type="Pfam" id="PF07731"/>
    </source>
</evidence>
<proteinExistence type="predicted"/>
<dbReference type="InterPro" id="IPR008972">
    <property type="entry name" value="Cupredoxin"/>
</dbReference>
<dbReference type="InterPro" id="IPR002355">
    <property type="entry name" value="Cu_oxidase_Cu_BS"/>
</dbReference>
<evidence type="ECO:0000256" key="2">
    <source>
        <dbReference type="ARBA" id="ARBA00023002"/>
    </source>
</evidence>
<comment type="caution">
    <text evidence="7">The sequence shown here is derived from an EMBL/GenBank/DDBJ whole genome shotgun (WGS) entry which is preliminary data.</text>
</comment>
<dbReference type="GO" id="GO:0042597">
    <property type="term" value="C:periplasmic space"/>
    <property type="evidence" value="ECO:0007669"/>
    <property type="project" value="InterPro"/>
</dbReference>
<accession>A0A1S8CV42</accession>
<dbReference type="AlphaFoldDB" id="A0A1S8CV42"/>
<keyword evidence="1" id="KW-0479">Metal-binding</keyword>
<dbReference type="CDD" id="cd13874">
    <property type="entry name" value="CuRO_2_CopA"/>
    <property type="match status" value="1"/>
</dbReference>
<keyword evidence="8" id="KW-1185">Reference proteome</keyword>
<evidence type="ECO:0000259" key="6">
    <source>
        <dbReference type="Pfam" id="PF07732"/>
    </source>
</evidence>
<feature type="domain" description="Plastocyanin-like" evidence="6">
    <location>
        <begin position="68"/>
        <end position="180"/>
    </location>
</feature>
<dbReference type="Gene3D" id="2.60.40.420">
    <property type="entry name" value="Cupredoxins - blue copper proteins"/>
    <property type="match status" value="3"/>
</dbReference>
<reference evidence="7 8" key="1">
    <citation type="submission" date="2016-10" db="EMBL/GenBank/DDBJ databases">
        <title>Draft Genome sequence of Alkanindiges sp. strain H1.</title>
        <authorList>
            <person name="Subhash Y."/>
            <person name="Lee S."/>
        </authorList>
    </citation>
    <scope>NUCLEOTIDE SEQUENCE [LARGE SCALE GENOMIC DNA]</scope>
    <source>
        <strain evidence="7 8">H1</strain>
    </source>
</reference>
<dbReference type="InterPro" id="IPR001117">
    <property type="entry name" value="Cu-oxidase_2nd"/>
</dbReference>
<dbReference type="InterPro" id="IPR033138">
    <property type="entry name" value="Cu_oxidase_CS"/>
</dbReference>
<gene>
    <name evidence="7" type="ORF">BKE30_08505</name>
</gene>
<dbReference type="Pfam" id="PF07732">
    <property type="entry name" value="Cu-oxidase_3"/>
    <property type="match status" value="1"/>
</dbReference>
<dbReference type="Pfam" id="PF07731">
    <property type="entry name" value="Cu-oxidase_2"/>
    <property type="match status" value="1"/>
</dbReference>
<dbReference type="GO" id="GO:0005507">
    <property type="term" value="F:copper ion binding"/>
    <property type="evidence" value="ECO:0007669"/>
    <property type="project" value="InterPro"/>
</dbReference>
<dbReference type="PROSITE" id="PS00079">
    <property type="entry name" value="MULTICOPPER_OXIDASE1"/>
    <property type="match status" value="1"/>
</dbReference>
<sequence>MSLFQPRFSKFLPSQHSVPSRRQFIQGLGLGSVLASNISLGKSLTAPDSLSLSAQTHELTGHIFDLHVGYQSVNFSGKACIATTINQSLPGPLLRMREGDTVNIRVHNHLQQDTSIHWHGLLLPYQMDGVPGISFEGIRPGQVFTYQFKLQQSGTYWYHAHSTFQEQTGLLGAIIIEPKAGERHAADREHVLLLSDWTDLDPLYLLSKLKKHSHFDNRHKPSLMKLMQDIKQQGFGQAVQLRQMWNQMRMSPTDFADLSAGTYTFLMNGQAPNQNWTGLFKKGEKLRLRIINGSANTFFDLRIPGLKMTVIAADGQDVEPVTVDEMRLGVAETYDVLVQPVDDAYTIFAQSMDRSGFACGTLAVQAGLKASLPALDPVEWLSMQDIGHAMASTMPMAHDSHSGHDPSLNNKIQVQHASTEINNPNVDMQVDQPRSNLDDPGVNLRQSAKTRRVLTYADLHTIGGSLDRRMPTREIELHLTGNMERYVWGLDGQTFHEANPVHLKPNERVRITLVNDTMMTHPMHLHGMWSELCNPDAVSQTTNSQTDCFQVRKHTINVQPAQKISFDVTAIEGRWAWHCHLLYHMEAGMFREVVVA</sequence>